<evidence type="ECO:0000256" key="1">
    <source>
        <dbReference type="ARBA" id="ARBA00006739"/>
    </source>
</evidence>
<name>A0ABV3XJG1_9ACTN</name>
<dbReference type="InterPro" id="IPR029044">
    <property type="entry name" value="Nucleotide-diphossugar_trans"/>
</dbReference>
<evidence type="ECO:0000313" key="6">
    <source>
        <dbReference type="Proteomes" id="UP001560045"/>
    </source>
</evidence>
<keyword evidence="2" id="KW-0328">Glycosyltransferase</keyword>
<keyword evidence="6" id="KW-1185">Reference proteome</keyword>
<proteinExistence type="inferred from homology"/>
<comment type="caution">
    <text evidence="5">The sequence shown here is derived from an EMBL/GenBank/DDBJ whole genome shotgun (WGS) entry which is preliminary data.</text>
</comment>
<dbReference type="Gene3D" id="3.90.550.10">
    <property type="entry name" value="Spore Coat Polysaccharide Biosynthesis Protein SpsA, Chain A"/>
    <property type="match status" value="1"/>
</dbReference>
<dbReference type="Proteomes" id="UP001560045">
    <property type="component" value="Unassembled WGS sequence"/>
</dbReference>
<dbReference type="PANTHER" id="PTHR43398:SF1">
    <property type="entry name" value="DOLICHOL-PHOSPHATE MANNOSYLTRANSFERASE SUBUNIT 1"/>
    <property type="match status" value="1"/>
</dbReference>
<gene>
    <name evidence="5" type="ORF">ABQ292_17850</name>
</gene>
<dbReference type="PANTHER" id="PTHR43398">
    <property type="entry name" value="DOLICHOL-PHOSPHATE MANNOSYLTRANSFERASE SUBUNIT 1"/>
    <property type="match status" value="1"/>
</dbReference>
<accession>A0ABV3XJG1</accession>
<organism evidence="5 6">
    <name type="scientific">Geodermatophilus maliterrae</name>
    <dbReference type="NCBI Taxonomy" id="3162531"/>
    <lineage>
        <taxon>Bacteria</taxon>
        <taxon>Bacillati</taxon>
        <taxon>Actinomycetota</taxon>
        <taxon>Actinomycetes</taxon>
        <taxon>Geodermatophilales</taxon>
        <taxon>Geodermatophilaceae</taxon>
        <taxon>Geodermatophilus</taxon>
    </lineage>
</organism>
<dbReference type="SUPFAM" id="SSF53448">
    <property type="entry name" value="Nucleotide-diphospho-sugar transferases"/>
    <property type="match status" value="1"/>
</dbReference>
<keyword evidence="3" id="KW-0808">Transferase</keyword>
<dbReference type="CDD" id="cd06442">
    <property type="entry name" value="DPM1_like"/>
    <property type="match status" value="1"/>
</dbReference>
<evidence type="ECO:0000259" key="4">
    <source>
        <dbReference type="Pfam" id="PF00535"/>
    </source>
</evidence>
<feature type="domain" description="Glycosyltransferase 2-like" evidence="4">
    <location>
        <begin position="9"/>
        <end position="172"/>
    </location>
</feature>
<reference evidence="5 6" key="1">
    <citation type="submission" date="2024-06" db="EMBL/GenBank/DDBJ databases">
        <title>Draft genome sequence of Geodermatophilus badlandi, a novel member of the Geodermatophilaceae isolated from badland sedimentary rocks in the Red desert, Wyoming, USA.</title>
        <authorList>
            <person name="Ben Tekaya S."/>
            <person name="Nouioui I."/>
            <person name="Flores G.M."/>
            <person name="Shaal M.N."/>
            <person name="Bredoire F."/>
            <person name="Basile F."/>
            <person name="Van Diepen L."/>
            <person name="Ward N.L."/>
        </authorList>
    </citation>
    <scope>NUCLEOTIDE SEQUENCE [LARGE SCALE GENOMIC DNA]</scope>
    <source>
        <strain evidence="5 6">WL48A</strain>
    </source>
</reference>
<dbReference type="Pfam" id="PF00535">
    <property type="entry name" value="Glycos_transf_2"/>
    <property type="match status" value="1"/>
</dbReference>
<sequence length="264" mass="29406">MTPGQRVLVVIPTYDEVENLEPVLDRLHAAVPEAHALVVDDGSPDGTGDVAEKLAVQDPRVHVLRRTEKSGLGPAYVAGFRWGREHGYDVLVEMDADGSHHPEQLPRLLADLAGADLVLGSRWVPGGRVEDWPRRRLLLSRLGNRYTRWALRLPLADATGGFRAVRSDLVDRLPFDEVASQGYCFQVDWAWRAWRSGARVVEVPITFTERAFGRSKMTASIVGEALVRVTWWGLQDRLADRLPGRVRRAVPGRVRDGGRSSAVR</sequence>
<comment type="similarity">
    <text evidence="1">Belongs to the glycosyltransferase 2 family.</text>
</comment>
<dbReference type="EMBL" id="JBFNXQ010000064">
    <property type="protein sequence ID" value="MEX5720228.1"/>
    <property type="molecule type" value="Genomic_DNA"/>
</dbReference>
<evidence type="ECO:0000256" key="2">
    <source>
        <dbReference type="ARBA" id="ARBA00022676"/>
    </source>
</evidence>
<evidence type="ECO:0000313" key="5">
    <source>
        <dbReference type="EMBL" id="MEX5720228.1"/>
    </source>
</evidence>
<dbReference type="InterPro" id="IPR001173">
    <property type="entry name" value="Glyco_trans_2-like"/>
</dbReference>
<evidence type="ECO:0000256" key="3">
    <source>
        <dbReference type="ARBA" id="ARBA00022679"/>
    </source>
</evidence>
<dbReference type="RefSeq" id="WP_369208849.1">
    <property type="nucleotide sequence ID" value="NZ_JBFNXQ010000064.1"/>
</dbReference>
<dbReference type="InterPro" id="IPR039528">
    <property type="entry name" value="DPM1-like"/>
</dbReference>
<protein>
    <submittedName>
        <fullName evidence="5">Polyprenol monophosphomannose synthase</fullName>
    </submittedName>
</protein>